<accession>A0A939G2N2</accession>
<name>A0A939G2N2_9BACT</name>
<evidence type="ECO:0000313" key="2">
    <source>
        <dbReference type="EMBL" id="MBO0929960.1"/>
    </source>
</evidence>
<protein>
    <submittedName>
        <fullName evidence="2">FkbM family methyltransferase</fullName>
    </submittedName>
</protein>
<sequence>MPCKRFSEIDTGEFDLLSIDIEGSEWYVLKYMVSRPNVISVETHGKFYVNPFINEIKAWMLKNNYIIWYKDRSDSVYVKKEFIDITSYEKIALILKNTWLELRRQKRHFRLSKK</sequence>
<reference evidence="2 3" key="1">
    <citation type="submission" date="2021-03" db="EMBL/GenBank/DDBJ databases">
        <title>Fibrella sp. HMF5036 genome sequencing and assembly.</title>
        <authorList>
            <person name="Kang H."/>
            <person name="Kim H."/>
            <person name="Bae S."/>
            <person name="Joh K."/>
        </authorList>
    </citation>
    <scope>NUCLEOTIDE SEQUENCE [LARGE SCALE GENOMIC DNA]</scope>
    <source>
        <strain evidence="2 3">HMF5036</strain>
    </source>
</reference>
<dbReference type="GO" id="GO:0032259">
    <property type="term" value="P:methylation"/>
    <property type="evidence" value="ECO:0007669"/>
    <property type="project" value="UniProtKB-KW"/>
</dbReference>
<dbReference type="Proteomes" id="UP000664795">
    <property type="component" value="Unassembled WGS sequence"/>
</dbReference>
<dbReference type="EMBL" id="JAFMYU010000002">
    <property type="protein sequence ID" value="MBO0929960.1"/>
    <property type="molecule type" value="Genomic_DNA"/>
</dbReference>
<dbReference type="Pfam" id="PF05050">
    <property type="entry name" value="Methyltransf_21"/>
    <property type="match status" value="1"/>
</dbReference>
<dbReference type="InterPro" id="IPR006342">
    <property type="entry name" value="FkbM_mtfrase"/>
</dbReference>
<evidence type="ECO:0000313" key="3">
    <source>
        <dbReference type="Proteomes" id="UP000664795"/>
    </source>
</evidence>
<dbReference type="RefSeq" id="WP_207333929.1">
    <property type="nucleotide sequence ID" value="NZ_JAFMYU010000002.1"/>
</dbReference>
<dbReference type="GO" id="GO:0008168">
    <property type="term" value="F:methyltransferase activity"/>
    <property type="evidence" value="ECO:0007669"/>
    <property type="project" value="UniProtKB-KW"/>
</dbReference>
<feature type="domain" description="Methyltransferase FkbM" evidence="1">
    <location>
        <begin position="8"/>
        <end position="66"/>
    </location>
</feature>
<keyword evidence="2" id="KW-0808">Transferase</keyword>
<comment type="caution">
    <text evidence="2">The sequence shown here is derived from an EMBL/GenBank/DDBJ whole genome shotgun (WGS) entry which is preliminary data.</text>
</comment>
<keyword evidence="3" id="KW-1185">Reference proteome</keyword>
<evidence type="ECO:0000259" key="1">
    <source>
        <dbReference type="Pfam" id="PF05050"/>
    </source>
</evidence>
<keyword evidence="2" id="KW-0489">Methyltransferase</keyword>
<organism evidence="2 3">
    <name type="scientific">Fibrella aquatilis</name>
    <dbReference type="NCBI Taxonomy" id="2817059"/>
    <lineage>
        <taxon>Bacteria</taxon>
        <taxon>Pseudomonadati</taxon>
        <taxon>Bacteroidota</taxon>
        <taxon>Cytophagia</taxon>
        <taxon>Cytophagales</taxon>
        <taxon>Spirosomataceae</taxon>
        <taxon>Fibrella</taxon>
    </lineage>
</organism>
<gene>
    <name evidence="2" type="ORF">J2I48_03095</name>
</gene>
<proteinExistence type="predicted"/>
<dbReference type="AlphaFoldDB" id="A0A939G2N2"/>